<protein>
    <recommendedName>
        <fullName evidence="8">Coronin</fullName>
    </recommendedName>
</protein>
<dbReference type="PANTHER" id="PTHR14091">
    <property type="entry name" value="PERIODIC TRYPTOPHAN PROTEIN 1"/>
    <property type="match status" value="1"/>
</dbReference>
<dbReference type="Proteomes" id="UP001189429">
    <property type="component" value="Unassembled WGS sequence"/>
</dbReference>
<dbReference type="PROSITE" id="PS50294">
    <property type="entry name" value="WD_REPEATS_REGION"/>
    <property type="match status" value="2"/>
</dbReference>
<dbReference type="InterPro" id="IPR015943">
    <property type="entry name" value="WD40/YVTN_repeat-like_dom_sf"/>
</dbReference>
<evidence type="ECO:0000313" key="6">
    <source>
        <dbReference type="EMBL" id="CAK0833574.1"/>
    </source>
</evidence>
<dbReference type="Gene3D" id="2.130.10.10">
    <property type="entry name" value="YVTN repeat-like/Quinoprotein amine dehydrogenase"/>
    <property type="match status" value="1"/>
</dbReference>
<dbReference type="EMBL" id="CAUYUJ010012226">
    <property type="protein sequence ID" value="CAK0833574.1"/>
    <property type="molecule type" value="Genomic_DNA"/>
</dbReference>
<organism evidence="6 7">
    <name type="scientific">Prorocentrum cordatum</name>
    <dbReference type="NCBI Taxonomy" id="2364126"/>
    <lineage>
        <taxon>Eukaryota</taxon>
        <taxon>Sar</taxon>
        <taxon>Alveolata</taxon>
        <taxon>Dinophyceae</taxon>
        <taxon>Prorocentrales</taxon>
        <taxon>Prorocentraceae</taxon>
        <taxon>Prorocentrum</taxon>
    </lineage>
</organism>
<dbReference type="PROSITE" id="PS00678">
    <property type="entry name" value="WD_REPEATS_1"/>
    <property type="match status" value="1"/>
</dbReference>
<feature type="region of interest" description="Disordered" evidence="5">
    <location>
        <begin position="28"/>
        <end position="48"/>
    </location>
</feature>
<dbReference type="InterPro" id="IPR001680">
    <property type="entry name" value="WD40_rpt"/>
</dbReference>
<gene>
    <name evidence="6" type="ORF">PCOR1329_LOCUS31225</name>
</gene>
<evidence type="ECO:0000256" key="4">
    <source>
        <dbReference type="PROSITE-ProRule" id="PRU00221"/>
    </source>
</evidence>
<feature type="compositionally biased region" description="Basic residues" evidence="5">
    <location>
        <begin position="31"/>
        <end position="46"/>
    </location>
</feature>
<evidence type="ECO:0000256" key="3">
    <source>
        <dbReference type="ARBA" id="ARBA00022737"/>
    </source>
</evidence>
<comment type="caution">
    <text evidence="6">The sequence shown here is derived from an EMBL/GenBank/DDBJ whole genome shotgun (WGS) entry which is preliminary data.</text>
</comment>
<keyword evidence="3" id="KW-0677">Repeat</keyword>
<keyword evidence="2 4" id="KW-0853">WD repeat</keyword>
<dbReference type="InterPro" id="IPR019775">
    <property type="entry name" value="WD40_repeat_CS"/>
</dbReference>
<dbReference type="InterPro" id="IPR036322">
    <property type="entry name" value="WD40_repeat_dom_sf"/>
</dbReference>
<evidence type="ECO:0000256" key="5">
    <source>
        <dbReference type="SAM" id="MobiDB-lite"/>
    </source>
</evidence>
<name>A0ABN9SP12_9DINO</name>
<keyword evidence="1" id="KW-0597">Phosphoprotein</keyword>
<dbReference type="InterPro" id="IPR044285">
    <property type="entry name" value="PWP1"/>
</dbReference>
<evidence type="ECO:0000313" key="7">
    <source>
        <dbReference type="Proteomes" id="UP001189429"/>
    </source>
</evidence>
<evidence type="ECO:0008006" key="8">
    <source>
        <dbReference type="Google" id="ProtNLM"/>
    </source>
</evidence>
<dbReference type="SMART" id="SM00320">
    <property type="entry name" value="WD40"/>
    <property type="match status" value="3"/>
</dbReference>
<accession>A0ABN9SP12</accession>
<evidence type="ECO:0000256" key="1">
    <source>
        <dbReference type="ARBA" id="ARBA00022553"/>
    </source>
</evidence>
<feature type="repeat" description="WD" evidence="4">
    <location>
        <begin position="182"/>
        <end position="215"/>
    </location>
</feature>
<proteinExistence type="predicted"/>
<evidence type="ECO:0000256" key="2">
    <source>
        <dbReference type="ARBA" id="ARBA00022574"/>
    </source>
</evidence>
<dbReference type="Pfam" id="PF00400">
    <property type="entry name" value="WD40"/>
    <property type="match status" value="3"/>
</dbReference>
<sequence>MFRHRAAGAPRLWDLDVLDAMEPLQTLGSAKKAKTKGKKKTKPRATKAHDAPVMCLHGSPFNRSVLASGSADETLKIWDVAQNAVVHTYTHHSSKVQCVKWHPTEQAVLLSAAFDQRLALLDVRQPGQAAMVALPSEAESAIWSRHQPFWCFASADNGAVACYDVRRVVAKGPDEQKILWSLQAHDVACTSVQDCPTKNLLVTAGLDGEAKVWSLAPKGAGADDKVAAPSLVYSKNLQAGPLFTCNASTEAPAFFCFGGKCPVMWDLSSEQILIDAFELEGTAAAA</sequence>
<dbReference type="PROSITE" id="PS50082">
    <property type="entry name" value="WD_REPEATS_2"/>
    <property type="match status" value="2"/>
</dbReference>
<keyword evidence="7" id="KW-1185">Reference proteome</keyword>
<dbReference type="SUPFAM" id="SSF50978">
    <property type="entry name" value="WD40 repeat-like"/>
    <property type="match status" value="1"/>
</dbReference>
<dbReference type="PANTHER" id="PTHR14091:SF0">
    <property type="entry name" value="PERIODIC TRYPTOPHAN PROTEIN 1 HOMOLOG"/>
    <property type="match status" value="1"/>
</dbReference>
<reference evidence="6" key="1">
    <citation type="submission" date="2023-10" db="EMBL/GenBank/DDBJ databases">
        <authorList>
            <person name="Chen Y."/>
            <person name="Shah S."/>
            <person name="Dougan E. K."/>
            <person name="Thang M."/>
            <person name="Chan C."/>
        </authorList>
    </citation>
    <scope>NUCLEOTIDE SEQUENCE [LARGE SCALE GENOMIC DNA]</scope>
</reference>
<feature type="repeat" description="WD" evidence="4">
    <location>
        <begin position="46"/>
        <end position="88"/>
    </location>
</feature>